<name>A0AA91EFD7_9GAMM</name>
<keyword evidence="2" id="KW-1185">Reference proteome</keyword>
<protein>
    <submittedName>
        <fullName evidence="1">Uncharacterized protein</fullName>
    </submittedName>
</protein>
<evidence type="ECO:0000313" key="2">
    <source>
        <dbReference type="Proteomes" id="UP000078431"/>
    </source>
</evidence>
<reference evidence="1 2" key="1">
    <citation type="submission" date="2016-04" db="EMBL/GenBank/DDBJ databases">
        <title>ATOL: Assembling a taxonomically balanced genome-scale reconstruction of the evolutionary history of the Enterobacteriaceae.</title>
        <authorList>
            <person name="Plunkett G.III."/>
            <person name="Neeno-Eckwall E.C."/>
            <person name="Glasner J.D."/>
            <person name="Perna N.T."/>
        </authorList>
    </citation>
    <scope>NUCLEOTIDE SEQUENCE [LARGE SCALE GENOMIC DNA]</scope>
    <source>
        <strain evidence="1 2">ATCC 12841</strain>
    </source>
</reference>
<evidence type="ECO:0000313" key="1">
    <source>
        <dbReference type="EMBL" id="OAT59775.1"/>
    </source>
</evidence>
<gene>
    <name evidence="1" type="ORF">M993_01485</name>
</gene>
<comment type="caution">
    <text evidence="1">The sequence shown here is derived from an EMBL/GenBank/DDBJ whole genome shotgun (WGS) entry which is preliminary data.</text>
</comment>
<accession>A0AA91EFD7</accession>
<dbReference type="AlphaFoldDB" id="A0AA91EFD7"/>
<proteinExistence type="predicted"/>
<sequence>MSDVKNITPEQLALKVTMEMLMEHLEESQSKDPEFVCPVCHKSSFTVPVSSKDPTKPMIVTMPLPHSEGRGIWNFQIMCNICAHSMYFNTGKICSLLKEKGKI</sequence>
<dbReference type="EMBL" id="LXEX01000024">
    <property type="protein sequence ID" value="OAT59775.1"/>
    <property type="molecule type" value="Genomic_DNA"/>
</dbReference>
<organism evidence="1 2">
    <name type="scientific">Obesumbacterium proteus ATCC 12841</name>
    <dbReference type="NCBI Taxonomy" id="1354268"/>
    <lineage>
        <taxon>Bacteria</taxon>
        <taxon>Pseudomonadati</taxon>
        <taxon>Pseudomonadota</taxon>
        <taxon>Gammaproteobacteria</taxon>
        <taxon>Enterobacterales</taxon>
        <taxon>Hafniaceae</taxon>
        <taxon>Obesumbacterium</taxon>
    </lineage>
</organism>
<dbReference type="RefSeq" id="WP_061554994.1">
    <property type="nucleotide sequence ID" value="NZ_LXEX01000024.1"/>
</dbReference>
<dbReference type="Proteomes" id="UP000078431">
    <property type="component" value="Unassembled WGS sequence"/>
</dbReference>